<dbReference type="AlphaFoldDB" id="A0AAE0MKC0"/>
<organism evidence="2 3">
    <name type="scientific">Neurospora tetraspora</name>
    <dbReference type="NCBI Taxonomy" id="94610"/>
    <lineage>
        <taxon>Eukaryota</taxon>
        <taxon>Fungi</taxon>
        <taxon>Dikarya</taxon>
        <taxon>Ascomycota</taxon>
        <taxon>Pezizomycotina</taxon>
        <taxon>Sordariomycetes</taxon>
        <taxon>Sordariomycetidae</taxon>
        <taxon>Sordariales</taxon>
        <taxon>Sordariaceae</taxon>
        <taxon>Neurospora</taxon>
    </lineage>
</organism>
<accession>A0AAE0MKC0</accession>
<keyword evidence="3" id="KW-1185">Reference proteome</keyword>
<dbReference type="GeneID" id="87860721"/>
<gene>
    <name evidence="2" type="ORF">B0H65DRAFT_335759</name>
</gene>
<feature type="region of interest" description="Disordered" evidence="1">
    <location>
        <begin position="72"/>
        <end position="195"/>
    </location>
</feature>
<feature type="compositionally biased region" description="Basic and acidic residues" evidence="1">
    <location>
        <begin position="121"/>
        <end position="131"/>
    </location>
</feature>
<proteinExistence type="predicted"/>
<dbReference type="Proteomes" id="UP001278500">
    <property type="component" value="Unassembled WGS sequence"/>
</dbReference>
<dbReference type="EMBL" id="JAUEPP010000009">
    <property type="protein sequence ID" value="KAK3334878.1"/>
    <property type="molecule type" value="Genomic_DNA"/>
</dbReference>
<feature type="compositionally biased region" description="Basic and acidic residues" evidence="1">
    <location>
        <begin position="91"/>
        <end position="104"/>
    </location>
</feature>
<evidence type="ECO:0000313" key="3">
    <source>
        <dbReference type="Proteomes" id="UP001278500"/>
    </source>
</evidence>
<reference evidence="2" key="1">
    <citation type="journal article" date="2023" name="Mol. Phylogenet. Evol.">
        <title>Genome-scale phylogeny and comparative genomics of the fungal order Sordariales.</title>
        <authorList>
            <person name="Hensen N."/>
            <person name="Bonometti L."/>
            <person name="Westerberg I."/>
            <person name="Brannstrom I.O."/>
            <person name="Guillou S."/>
            <person name="Cros-Aarteil S."/>
            <person name="Calhoun S."/>
            <person name="Haridas S."/>
            <person name="Kuo A."/>
            <person name="Mondo S."/>
            <person name="Pangilinan J."/>
            <person name="Riley R."/>
            <person name="LaButti K."/>
            <person name="Andreopoulos B."/>
            <person name="Lipzen A."/>
            <person name="Chen C."/>
            <person name="Yan M."/>
            <person name="Daum C."/>
            <person name="Ng V."/>
            <person name="Clum A."/>
            <person name="Steindorff A."/>
            <person name="Ohm R.A."/>
            <person name="Martin F."/>
            <person name="Silar P."/>
            <person name="Natvig D.O."/>
            <person name="Lalanne C."/>
            <person name="Gautier V."/>
            <person name="Ament-Velasquez S.L."/>
            <person name="Kruys A."/>
            <person name="Hutchinson M.I."/>
            <person name="Powell A.J."/>
            <person name="Barry K."/>
            <person name="Miller A.N."/>
            <person name="Grigoriev I.V."/>
            <person name="Debuchy R."/>
            <person name="Gladieux P."/>
            <person name="Hiltunen Thoren M."/>
            <person name="Johannesson H."/>
        </authorList>
    </citation>
    <scope>NUCLEOTIDE SEQUENCE</scope>
    <source>
        <strain evidence="2">CBS 560.94</strain>
    </source>
</reference>
<protein>
    <submittedName>
        <fullName evidence="2">Uncharacterized protein</fullName>
    </submittedName>
</protein>
<dbReference type="RefSeq" id="XP_062677044.1">
    <property type="nucleotide sequence ID" value="XM_062823567.1"/>
</dbReference>
<feature type="compositionally biased region" description="Basic and acidic residues" evidence="1">
    <location>
        <begin position="179"/>
        <end position="192"/>
    </location>
</feature>
<evidence type="ECO:0000256" key="1">
    <source>
        <dbReference type="SAM" id="MobiDB-lite"/>
    </source>
</evidence>
<name>A0AAE0MKC0_9PEZI</name>
<feature type="compositionally biased region" description="Low complexity" evidence="1">
    <location>
        <begin position="72"/>
        <end position="90"/>
    </location>
</feature>
<evidence type="ECO:0000313" key="2">
    <source>
        <dbReference type="EMBL" id="KAK3334878.1"/>
    </source>
</evidence>
<comment type="caution">
    <text evidence="2">The sequence shown here is derived from an EMBL/GenBank/DDBJ whole genome shotgun (WGS) entry which is preliminary data.</text>
</comment>
<sequence>MPYFSMLRRTPRRRNSEFAKPADATVVTVTEDVLGGTGNAVAEGLGLGGGRGGGGHGGGGRFGGLGLGLTFNNSDKTNNNTSTSTFNSNESSRRTSIDGNDNGRDIQTTTNEKKKERRGSRRELFLQDIRSRLCGKLPPSSNNTSSPSSGTSTPHQESPKVPRGRAASQPPIPISQYREGGEGRGGEQRGERQGMGTIREAVSKTLALIIIQSSSDSYSNLFFSFSGAASKLLLH</sequence>
<feature type="compositionally biased region" description="Low complexity" evidence="1">
    <location>
        <begin position="138"/>
        <end position="154"/>
    </location>
</feature>
<reference evidence="2" key="2">
    <citation type="submission" date="2023-06" db="EMBL/GenBank/DDBJ databases">
        <authorList>
            <consortium name="Lawrence Berkeley National Laboratory"/>
            <person name="Haridas S."/>
            <person name="Hensen N."/>
            <person name="Bonometti L."/>
            <person name="Westerberg I."/>
            <person name="Brannstrom I.O."/>
            <person name="Guillou S."/>
            <person name="Cros-Aarteil S."/>
            <person name="Calhoun S."/>
            <person name="Kuo A."/>
            <person name="Mondo S."/>
            <person name="Pangilinan J."/>
            <person name="Riley R."/>
            <person name="Labutti K."/>
            <person name="Andreopoulos B."/>
            <person name="Lipzen A."/>
            <person name="Chen C."/>
            <person name="Yanf M."/>
            <person name="Daum C."/>
            <person name="Ng V."/>
            <person name="Clum A."/>
            <person name="Steindorff A."/>
            <person name="Ohm R."/>
            <person name="Martin F."/>
            <person name="Silar P."/>
            <person name="Natvig D."/>
            <person name="Lalanne C."/>
            <person name="Gautier V."/>
            <person name="Ament-Velasquez S.L."/>
            <person name="Kruys A."/>
            <person name="Hutchinson M.I."/>
            <person name="Powell A.J."/>
            <person name="Barry K."/>
            <person name="Miller A.N."/>
            <person name="Grigoriev I.V."/>
            <person name="Debuchy R."/>
            <person name="Gladieux P."/>
            <person name="Thoren M.H."/>
            <person name="Johannesson H."/>
        </authorList>
    </citation>
    <scope>NUCLEOTIDE SEQUENCE</scope>
    <source>
        <strain evidence="2">CBS 560.94</strain>
    </source>
</reference>